<sequence length="247" mass="27674">MPSMDHTSRDIWCGERSFKNPNRPRLQVRLGAAGECVGSGQKAVKCLLNPRFQQLNQLCEPPFRGPQSRSSETLRRSSSSMLLKEDMAMRTTFDFSPLSRSSVGFDHLFDLLDSASRMAPADNWPPYDIMRVGENQYRIAMSVAGFTPDEISITHEQQLLTVSGEKAGEDNAEFLYRGIAARNFERRFQLADYVMVTGANLANGLLTIDLVREIPEQMKPRRIDIQQADALPASDTQKHIEGGKHAA</sequence>
<organism evidence="6 7">
    <name type="scientific">Sinorhizobium fredii (strain USDA 257)</name>
    <dbReference type="NCBI Taxonomy" id="1185652"/>
    <lineage>
        <taxon>Bacteria</taxon>
        <taxon>Pseudomonadati</taxon>
        <taxon>Pseudomonadota</taxon>
        <taxon>Alphaproteobacteria</taxon>
        <taxon>Hyphomicrobiales</taxon>
        <taxon>Rhizobiaceae</taxon>
        <taxon>Sinorhizobium/Ensifer group</taxon>
        <taxon>Sinorhizobium</taxon>
    </lineage>
</organism>
<dbReference type="CDD" id="cd06470">
    <property type="entry name" value="ACD_IbpA-B_like"/>
    <property type="match status" value="1"/>
</dbReference>
<reference evidence="6 7" key="1">
    <citation type="journal article" date="2012" name="J. Bacteriol.">
        <title>Complete genome sequence of the broad-host-range strain Sinorhizobium fredii USDA257.</title>
        <authorList>
            <person name="Schuldes J."/>
            <person name="Rodriguez Orbegoso M."/>
            <person name="Schmeisser C."/>
            <person name="Krishnan H.B."/>
            <person name="Daniel R."/>
            <person name="Streit W.R."/>
        </authorList>
    </citation>
    <scope>NUCLEOTIDE SEQUENCE [LARGE SCALE GENOMIC DNA]</scope>
    <source>
        <strain evidence="6 7">USDA 257</strain>
    </source>
</reference>
<proteinExistence type="inferred from homology"/>
<dbReference type="AlphaFoldDB" id="I3X124"/>
<dbReference type="InterPro" id="IPR008978">
    <property type="entry name" value="HSP20-like_chaperone"/>
</dbReference>
<dbReference type="STRING" id="1185652.USDA257_c09880"/>
<accession>I3X124</accession>
<feature type="region of interest" description="Disordered" evidence="4">
    <location>
        <begin position="59"/>
        <end position="81"/>
    </location>
</feature>
<dbReference type="EMBL" id="CP003563">
    <property type="protein sequence ID" value="AFL49580.1"/>
    <property type="molecule type" value="Genomic_DNA"/>
</dbReference>
<feature type="compositionally biased region" description="Low complexity" evidence="4">
    <location>
        <begin position="68"/>
        <end position="81"/>
    </location>
</feature>
<name>I3X124_SINF2</name>
<gene>
    <name evidence="6" type="primary">hspB</name>
    <name evidence="6" type="ORF">USDA257_c09880</name>
</gene>
<evidence type="ECO:0000256" key="2">
    <source>
        <dbReference type="PROSITE-ProRule" id="PRU00285"/>
    </source>
</evidence>
<dbReference type="Pfam" id="PF00011">
    <property type="entry name" value="HSP20"/>
    <property type="match status" value="1"/>
</dbReference>
<evidence type="ECO:0000313" key="7">
    <source>
        <dbReference type="Proteomes" id="UP000006180"/>
    </source>
</evidence>
<dbReference type="eggNOG" id="COG0071">
    <property type="taxonomic scope" value="Bacteria"/>
</dbReference>
<evidence type="ECO:0000313" key="6">
    <source>
        <dbReference type="EMBL" id="AFL49580.1"/>
    </source>
</evidence>
<dbReference type="SUPFAM" id="SSF49764">
    <property type="entry name" value="HSP20-like chaperones"/>
    <property type="match status" value="1"/>
</dbReference>
<dbReference type="InterPro" id="IPR002068">
    <property type="entry name" value="A-crystallin/Hsp20_dom"/>
</dbReference>
<evidence type="ECO:0000259" key="5">
    <source>
        <dbReference type="PROSITE" id="PS01031"/>
    </source>
</evidence>
<dbReference type="KEGG" id="sfd:USDA257_c09880"/>
<keyword evidence="1 6" id="KW-0346">Stress response</keyword>
<dbReference type="PANTHER" id="PTHR47062">
    <property type="match status" value="1"/>
</dbReference>
<feature type="region of interest" description="Disordered" evidence="4">
    <location>
        <begin position="227"/>
        <end position="247"/>
    </location>
</feature>
<dbReference type="InterPro" id="IPR037913">
    <property type="entry name" value="ACD_IbpA/B"/>
</dbReference>
<evidence type="ECO:0000256" key="3">
    <source>
        <dbReference type="RuleBase" id="RU003616"/>
    </source>
</evidence>
<dbReference type="Gene3D" id="2.60.40.790">
    <property type="match status" value="1"/>
</dbReference>
<feature type="domain" description="SHSP" evidence="5">
    <location>
        <begin position="118"/>
        <end position="228"/>
    </location>
</feature>
<dbReference type="PATRIC" id="fig|1185652.3.peg.1025"/>
<comment type="similarity">
    <text evidence="2 3">Belongs to the small heat shock protein (HSP20) family.</text>
</comment>
<feature type="compositionally biased region" description="Basic and acidic residues" evidence="4">
    <location>
        <begin position="236"/>
        <end position="247"/>
    </location>
</feature>
<dbReference type="PANTHER" id="PTHR47062:SF1">
    <property type="entry name" value="SMALL HEAT SHOCK PROTEIN IBPA"/>
    <property type="match status" value="1"/>
</dbReference>
<protein>
    <submittedName>
        <fullName evidence="6">Small heat shock protein HspB</fullName>
    </submittedName>
</protein>
<dbReference type="HOGENOM" id="CLU_1123913_0_0_5"/>
<dbReference type="PROSITE" id="PS01031">
    <property type="entry name" value="SHSP"/>
    <property type="match status" value="1"/>
</dbReference>
<evidence type="ECO:0000256" key="1">
    <source>
        <dbReference type="ARBA" id="ARBA00023016"/>
    </source>
</evidence>
<evidence type="ECO:0000256" key="4">
    <source>
        <dbReference type="SAM" id="MobiDB-lite"/>
    </source>
</evidence>
<dbReference type="Proteomes" id="UP000006180">
    <property type="component" value="Chromosome"/>
</dbReference>